<dbReference type="AlphaFoldDB" id="A0A8D9BF41"/>
<proteinExistence type="predicted"/>
<sequence length="113" mass="13633">MYIMYMYYDLEFDKWHTYYIILQYIIHKKQQQQIVVTKNKGMHPGREQKPKISQSVLYHDFSQLFRSFNLLYLHILHTHIHIHCSLDAFILLVFDGHDGYSDPHNKITTDSST</sequence>
<reference evidence="1" key="1">
    <citation type="submission" date="2021-05" db="EMBL/GenBank/DDBJ databases">
        <authorList>
            <person name="Alioto T."/>
            <person name="Alioto T."/>
            <person name="Gomez Garrido J."/>
        </authorList>
    </citation>
    <scope>NUCLEOTIDE SEQUENCE</scope>
</reference>
<name>A0A8D9BF41_9HEMI</name>
<protein>
    <submittedName>
        <fullName evidence="1">Uncharacterized protein</fullName>
    </submittedName>
</protein>
<evidence type="ECO:0000313" key="1">
    <source>
        <dbReference type="EMBL" id="CAG6784028.1"/>
    </source>
</evidence>
<dbReference type="EMBL" id="HBUF01635517">
    <property type="protein sequence ID" value="CAG6784029.1"/>
    <property type="molecule type" value="Transcribed_RNA"/>
</dbReference>
<dbReference type="EMBL" id="HBUF01635516">
    <property type="protein sequence ID" value="CAG6784028.1"/>
    <property type="molecule type" value="Transcribed_RNA"/>
</dbReference>
<accession>A0A8D9BF41</accession>
<organism evidence="1">
    <name type="scientific">Cacopsylla melanoneura</name>
    <dbReference type="NCBI Taxonomy" id="428564"/>
    <lineage>
        <taxon>Eukaryota</taxon>
        <taxon>Metazoa</taxon>
        <taxon>Ecdysozoa</taxon>
        <taxon>Arthropoda</taxon>
        <taxon>Hexapoda</taxon>
        <taxon>Insecta</taxon>
        <taxon>Pterygota</taxon>
        <taxon>Neoptera</taxon>
        <taxon>Paraneoptera</taxon>
        <taxon>Hemiptera</taxon>
        <taxon>Sternorrhyncha</taxon>
        <taxon>Psylloidea</taxon>
        <taxon>Psyllidae</taxon>
        <taxon>Psyllinae</taxon>
        <taxon>Cacopsylla</taxon>
    </lineage>
</organism>